<protein>
    <submittedName>
        <fullName evidence="1">Uncharacterized protein</fullName>
    </submittedName>
</protein>
<dbReference type="Proteomes" id="UP001268036">
    <property type="component" value="Unassembled WGS sequence"/>
</dbReference>
<evidence type="ECO:0000313" key="2">
    <source>
        <dbReference type="Proteomes" id="UP001268036"/>
    </source>
</evidence>
<gene>
    <name evidence="1" type="ORF">QE440_004765</name>
</gene>
<reference evidence="1" key="1">
    <citation type="submission" date="2023-08" db="EMBL/GenBank/DDBJ databases">
        <title>Functional and genomic diversity of the sorghum phyllosphere microbiome.</title>
        <authorList>
            <person name="Shade A."/>
        </authorList>
    </citation>
    <scope>NUCLEOTIDE SEQUENCE</scope>
    <source>
        <strain evidence="1">SORGH_AS_0201</strain>
    </source>
</reference>
<proteinExistence type="predicted"/>
<organism evidence="1 2">
    <name type="scientific">Pseudomonas oryzihabitans</name>
    <dbReference type="NCBI Taxonomy" id="47885"/>
    <lineage>
        <taxon>Bacteria</taxon>
        <taxon>Pseudomonadati</taxon>
        <taxon>Pseudomonadota</taxon>
        <taxon>Gammaproteobacteria</taxon>
        <taxon>Pseudomonadales</taxon>
        <taxon>Pseudomonadaceae</taxon>
        <taxon>Pseudomonas</taxon>
    </lineage>
</organism>
<accession>A0AAJ2BUY6</accession>
<sequence>MTGVLSLGREKFGLIRSGVRLSTDQLDVHRRHQPARISDPLHFFEFFRYTMRNSLGLIGRGAERRTPFFLLD</sequence>
<dbReference type="EMBL" id="JAVJAF010000001">
    <property type="protein sequence ID" value="MDR6237024.1"/>
    <property type="molecule type" value="Genomic_DNA"/>
</dbReference>
<name>A0AAJ2BUY6_9PSED</name>
<dbReference type="AlphaFoldDB" id="A0AAJ2BUY6"/>
<comment type="caution">
    <text evidence="1">The sequence shown here is derived from an EMBL/GenBank/DDBJ whole genome shotgun (WGS) entry which is preliminary data.</text>
</comment>
<evidence type="ECO:0000313" key="1">
    <source>
        <dbReference type="EMBL" id="MDR6237024.1"/>
    </source>
</evidence>